<feature type="transmembrane region" description="Helical" evidence="1">
    <location>
        <begin position="12"/>
        <end position="31"/>
    </location>
</feature>
<proteinExistence type="predicted"/>
<keyword evidence="1" id="KW-0472">Membrane</keyword>
<keyword evidence="1" id="KW-1133">Transmembrane helix</keyword>
<evidence type="ECO:0000313" key="3">
    <source>
        <dbReference type="Proteomes" id="UP000198619"/>
    </source>
</evidence>
<feature type="transmembrane region" description="Helical" evidence="1">
    <location>
        <begin position="37"/>
        <end position="54"/>
    </location>
</feature>
<name>A0A1I0Z959_9CLOT</name>
<evidence type="ECO:0008006" key="4">
    <source>
        <dbReference type="Google" id="ProtNLM"/>
    </source>
</evidence>
<dbReference type="OrthoDB" id="1926289at2"/>
<dbReference type="AlphaFoldDB" id="A0A1I0Z959"/>
<accession>A0A1I0Z959</accession>
<feature type="transmembrane region" description="Helical" evidence="1">
    <location>
        <begin position="90"/>
        <end position="109"/>
    </location>
</feature>
<gene>
    <name evidence="2" type="ORF">SAMN04488528_101851</name>
</gene>
<keyword evidence="3" id="KW-1185">Reference proteome</keyword>
<keyword evidence="1" id="KW-0812">Transmembrane</keyword>
<protein>
    <recommendedName>
        <fullName evidence="4">DUF3899 domain-containing protein</fullName>
    </recommendedName>
</protein>
<dbReference type="Proteomes" id="UP000198619">
    <property type="component" value="Unassembled WGS sequence"/>
</dbReference>
<sequence>MKNNIFKAFIIGNIYCIIFAILGFIFKFGLINIANGLFYSMALYIIVGLIAFLSPRKTLRKNGEESDVEKTSLREKLSKGKDTVSQGYRIFIYCFEICIIIIAYSYVLYEVGVR</sequence>
<reference evidence="2 3" key="1">
    <citation type="submission" date="2016-10" db="EMBL/GenBank/DDBJ databases">
        <authorList>
            <person name="de Groot N.N."/>
        </authorList>
    </citation>
    <scope>NUCLEOTIDE SEQUENCE [LARGE SCALE GENOMIC DNA]</scope>
    <source>
        <strain evidence="2 3">DSM 12271</strain>
    </source>
</reference>
<dbReference type="RefSeq" id="WP_090041713.1">
    <property type="nucleotide sequence ID" value="NZ_FOKI01000018.1"/>
</dbReference>
<evidence type="ECO:0000256" key="1">
    <source>
        <dbReference type="SAM" id="Phobius"/>
    </source>
</evidence>
<evidence type="ECO:0000313" key="2">
    <source>
        <dbReference type="EMBL" id="SFB21952.1"/>
    </source>
</evidence>
<dbReference type="EMBL" id="FOKI01000018">
    <property type="protein sequence ID" value="SFB21952.1"/>
    <property type="molecule type" value="Genomic_DNA"/>
</dbReference>
<organism evidence="2 3">
    <name type="scientific">Clostridium frigidicarnis</name>
    <dbReference type="NCBI Taxonomy" id="84698"/>
    <lineage>
        <taxon>Bacteria</taxon>
        <taxon>Bacillati</taxon>
        <taxon>Bacillota</taxon>
        <taxon>Clostridia</taxon>
        <taxon>Eubacteriales</taxon>
        <taxon>Clostridiaceae</taxon>
        <taxon>Clostridium</taxon>
    </lineage>
</organism>